<dbReference type="InterPro" id="IPR036291">
    <property type="entry name" value="NAD(P)-bd_dom_sf"/>
</dbReference>
<reference evidence="1 2" key="1">
    <citation type="submission" date="2020-08" db="EMBL/GenBank/DDBJ databases">
        <title>Genomic Encyclopedia of Type Strains, Phase IV (KMG-IV): sequencing the most valuable type-strain genomes for metagenomic binning, comparative biology and taxonomic classification.</title>
        <authorList>
            <person name="Goeker M."/>
        </authorList>
    </citation>
    <scope>NUCLEOTIDE SEQUENCE [LARGE SCALE GENOMIC DNA]</scope>
    <source>
        <strain evidence="1 2">DSM 40141</strain>
    </source>
</reference>
<dbReference type="AlphaFoldDB" id="A0A7X0LTQ3"/>
<dbReference type="Gene3D" id="3.40.50.720">
    <property type="entry name" value="NAD(P)-binding Rossmann-like Domain"/>
    <property type="match status" value="1"/>
</dbReference>
<sequence>MPLTLVTGATAGTGRAVADRLARDGYNLVLAARTGDQCQRCLRPALGRVVRLLRASPDILSAVGASPGFGFGLTVD</sequence>
<name>A0A7X0LTQ3_9ACTN</name>
<protein>
    <submittedName>
        <fullName evidence="1">Short-subunit dehydrogenase</fullName>
    </submittedName>
</protein>
<comment type="caution">
    <text evidence="1">The sequence shown here is derived from an EMBL/GenBank/DDBJ whole genome shotgun (WGS) entry which is preliminary data.</text>
</comment>
<accession>A0A7X0LTQ3</accession>
<dbReference type="Proteomes" id="UP000540423">
    <property type="component" value="Unassembled WGS sequence"/>
</dbReference>
<proteinExistence type="predicted"/>
<evidence type="ECO:0000313" key="2">
    <source>
        <dbReference type="Proteomes" id="UP000540423"/>
    </source>
</evidence>
<dbReference type="InterPro" id="IPR002347">
    <property type="entry name" value="SDR_fam"/>
</dbReference>
<dbReference type="SUPFAM" id="SSF51735">
    <property type="entry name" value="NAD(P)-binding Rossmann-fold domains"/>
    <property type="match status" value="1"/>
</dbReference>
<dbReference type="Pfam" id="PF00106">
    <property type="entry name" value="adh_short"/>
    <property type="match status" value="1"/>
</dbReference>
<dbReference type="EMBL" id="JACHEM010000025">
    <property type="protein sequence ID" value="MBB6439649.1"/>
    <property type="molecule type" value="Genomic_DNA"/>
</dbReference>
<organism evidence="1 2">
    <name type="scientific">Streptomyces candidus</name>
    <dbReference type="NCBI Taxonomy" id="67283"/>
    <lineage>
        <taxon>Bacteria</taxon>
        <taxon>Bacillati</taxon>
        <taxon>Actinomycetota</taxon>
        <taxon>Actinomycetes</taxon>
        <taxon>Kitasatosporales</taxon>
        <taxon>Streptomycetaceae</taxon>
        <taxon>Streptomyces</taxon>
    </lineage>
</organism>
<dbReference type="RefSeq" id="WP_185036171.1">
    <property type="nucleotide sequence ID" value="NZ_BNBN01000020.1"/>
</dbReference>
<gene>
    <name evidence="1" type="ORF">HNQ79_006161</name>
</gene>
<evidence type="ECO:0000313" key="1">
    <source>
        <dbReference type="EMBL" id="MBB6439649.1"/>
    </source>
</evidence>
<keyword evidence="2" id="KW-1185">Reference proteome</keyword>